<dbReference type="EMBL" id="JANPWB010000013">
    <property type="protein sequence ID" value="KAJ1107676.1"/>
    <property type="molecule type" value="Genomic_DNA"/>
</dbReference>
<organism evidence="2 3">
    <name type="scientific">Pleurodeles waltl</name>
    <name type="common">Iberian ribbed newt</name>
    <dbReference type="NCBI Taxonomy" id="8319"/>
    <lineage>
        <taxon>Eukaryota</taxon>
        <taxon>Metazoa</taxon>
        <taxon>Chordata</taxon>
        <taxon>Craniata</taxon>
        <taxon>Vertebrata</taxon>
        <taxon>Euteleostomi</taxon>
        <taxon>Amphibia</taxon>
        <taxon>Batrachia</taxon>
        <taxon>Caudata</taxon>
        <taxon>Salamandroidea</taxon>
        <taxon>Salamandridae</taxon>
        <taxon>Pleurodelinae</taxon>
        <taxon>Pleurodeles</taxon>
    </lineage>
</organism>
<feature type="region of interest" description="Disordered" evidence="1">
    <location>
        <begin position="1"/>
        <end position="55"/>
    </location>
</feature>
<reference evidence="2" key="1">
    <citation type="journal article" date="2022" name="bioRxiv">
        <title>Sequencing and chromosome-scale assembly of the giantPleurodeles waltlgenome.</title>
        <authorList>
            <person name="Brown T."/>
            <person name="Elewa A."/>
            <person name="Iarovenko S."/>
            <person name="Subramanian E."/>
            <person name="Araus A.J."/>
            <person name="Petzold A."/>
            <person name="Susuki M."/>
            <person name="Suzuki K.-i.T."/>
            <person name="Hayashi T."/>
            <person name="Toyoda A."/>
            <person name="Oliveira C."/>
            <person name="Osipova E."/>
            <person name="Leigh N.D."/>
            <person name="Simon A."/>
            <person name="Yun M.H."/>
        </authorList>
    </citation>
    <scope>NUCLEOTIDE SEQUENCE</scope>
    <source>
        <strain evidence="2">20211129_DDA</strain>
        <tissue evidence="2">Liver</tissue>
    </source>
</reference>
<evidence type="ECO:0000256" key="1">
    <source>
        <dbReference type="SAM" id="MobiDB-lite"/>
    </source>
</evidence>
<evidence type="ECO:0000313" key="3">
    <source>
        <dbReference type="Proteomes" id="UP001066276"/>
    </source>
</evidence>
<evidence type="ECO:0000313" key="2">
    <source>
        <dbReference type="EMBL" id="KAJ1107676.1"/>
    </source>
</evidence>
<accession>A0AAV7MVA1</accession>
<comment type="caution">
    <text evidence="2">The sequence shown here is derived from an EMBL/GenBank/DDBJ whole genome shotgun (WGS) entry which is preliminary data.</text>
</comment>
<name>A0AAV7MVA1_PLEWA</name>
<dbReference type="Proteomes" id="UP001066276">
    <property type="component" value="Chromosome 9"/>
</dbReference>
<gene>
    <name evidence="2" type="ORF">NDU88_005066</name>
</gene>
<protein>
    <submittedName>
        <fullName evidence="2">Uncharacterized protein</fullName>
    </submittedName>
</protein>
<proteinExistence type="predicted"/>
<keyword evidence="3" id="KW-1185">Reference proteome</keyword>
<sequence>MVRDASSKKQTAGKFSKGSQSKSVTPAVRRQRHGLALQDLGGSSRDSRDSTGLQDLLATPPVLPALSALVASSPLEDQDQELAISPSTQIIDFLSQPSIPVVSDQTRDSQTTLACPVAPIILPLSIPLNVQQLKDKPACPLFSTFSGIAKGASMETEKEKLKEKAQAREASLTKEILPGSKSPPITTSNLISEDSCHITPDSISSIENNLPQTLCSSPHIHAPAHTMDGVTVVSSMKGVMGQILEELRATKLPQEEVRKGTKDQLSQLYSHLIHLSTQVSQAKQRVFDLEDGKRQQESVISQIQSDLEKLQFKLDEMDNTFRRSNLMFIGVPEEIESSSSVPKVVTDLIHKCILSEKSMIS</sequence>
<dbReference type="AlphaFoldDB" id="A0AAV7MVA1"/>